<dbReference type="Proteomes" id="UP001164439">
    <property type="component" value="Chromosome"/>
</dbReference>
<proteinExistence type="predicted"/>
<evidence type="ECO:0000313" key="2">
    <source>
        <dbReference type="Proteomes" id="UP001164439"/>
    </source>
</evidence>
<evidence type="ECO:0008006" key="3">
    <source>
        <dbReference type="Google" id="ProtNLM"/>
    </source>
</evidence>
<organism evidence="1 2">
    <name type="scientific">Streptomyces cinnabarinus</name>
    <dbReference type="NCBI Taxonomy" id="67287"/>
    <lineage>
        <taxon>Bacteria</taxon>
        <taxon>Bacillati</taxon>
        <taxon>Actinomycetota</taxon>
        <taxon>Actinomycetes</taxon>
        <taxon>Kitasatosporales</taxon>
        <taxon>Streptomycetaceae</taxon>
        <taxon>Streptomyces</taxon>
    </lineage>
</organism>
<protein>
    <recommendedName>
        <fullName evidence="3">Barstar (barnase inhibitor) domain-containing protein</fullName>
    </recommendedName>
</protein>
<reference evidence="1" key="1">
    <citation type="submission" date="2022-12" db="EMBL/GenBank/DDBJ databases">
        <authorList>
            <person name="Ruckert C."/>
            <person name="Busche T."/>
            <person name="Kalinowski J."/>
            <person name="Wittmann C."/>
        </authorList>
    </citation>
    <scope>NUCLEOTIDE SEQUENCE</scope>
    <source>
        <strain evidence="1">DSM 40467</strain>
    </source>
</reference>
<name>A0ABY7KPB0_9ACTN</name>
<dbReference type="EMBL" id="CP114413">
    <property type="protein sequence ID" value="WAZ26417.1"/>
    <property type="molecule type" value="Genomic_DNA"/>
</dbReference>
<gene>
    <name evidence="1" type="ORF">STRCI_007985</name>
</gene>
<accession>A0ABY7KPB0</accession>
<evidence type="ECO:0000313" key="1">
    <source>
        <dbReference type="EMBL" id="WAZ26417.1"/>
    </source>
</evidence>
<keyword evidence="2" id="KW-1185">Reference proteome</keyword>
<sequence>MGVGIEVLIVDWPRVEAAAPGEREELLVDAAFGEAYSDDLFEHGWSWPTPPDNAWYGRYAFRDSLGSYKPHFWAGHRWERFRDLVEPELRDSLDQFNDALFWHGLEDTTGVGSDLPDRPCTWDADLLLWCPPDHVPLIAGWWRRVAPSLDVLHDLFTEHAAVPSGWITTFESFADLLTDWAKVVTEAEHRGWGIVGLRC</sequence>
<dbReference type="RefSeq" id="WP_269663902.1">
    <property type="nucleotide sequence ID" value="NZ_CP114413.1"/>
</dbReference>